<evidence type="ECO:0000256" key="4">
    <source>
        <dbReference type="ARBA" id="ARBA00022643"/>
    </source>
</evidence>
<name>A0A6P2CVJ9_9BACT</name>
<dbReference type="PANTHER" id="PTHR11082">
    <property type="entry name" value="TRNA-DIHYDROURIDINE SYNTHASE"/>
    <property type="match status" value="1"/>
</dbReference>
<evidence type="ECO:0000256" key="6">
    <source>
        <dbReference type="ARBA" id="ARBA00022857"/>
    </source>
</evidence>
<keyword evidence="8 9" id="KW-0560">Oxidoreductase</keyword>
<evidence type="ECO:0000256" key="9">
    <source>
        <dbReference type="PIRNR" id="PIRNR006621"/>
    </source>
</evidence>
<dbReference type="GO" id="GO:0050660">
    <property type="term" value="F:flavin adenine dinucleotide binding"/>
    <property type="evidence" value="ECO:0007669"/>
    <property type="project" value="InterPro"/>
</dbReference>
<dbReference type="EMBL" id="LR593886">
    <property type="protein sequence ID" value="VTR92185.1"/>
    <property type="molecule type" value="Genomic_DNA"/>
</dbReference>
<evidence type="ECO:0000256" key="1">
    <source>
        <dbReference type="ARBA" id="ARBA00001917"/>
    </source>
</evidence>
<dbReference type="GO" id="GO:0017150">
    <property type="term" value="F:tRNA dihydrouridine synthase activity"/>
    <property type="evidence" value="ECO:0007669"/>
    <property type="project" value="InterPro"/>
</dbReference>
<comment type="similarity">
    <text evidence="9">Belongs to the dus family.</text>
</comment>
<evidence type="ECO:0000256" key="8">
    <source>
        <dbReference type="ARBA" id="ARBA00023002"/>
    </source>
</evidence>
<evidence type="ECO:0000259" key="12">
    <source>
        <dbReference type="Pfam" id="PF01207"/>
    </source>
</evidence>
<dbReference type="GO" id="GO:0000049">
    <property type="term" value="F:tRNA binding"/>
    <property type="evidence" value="ECO:0007669"/>
    <property type="project" value="UniProtKB-KW"/>
</dbReference>
<dbReference type="KEGG" id="gms:SOIL9_55290"/>
<evidence type="ECO:0000256" key="11">
    <source>
        <dbReference type="PIRSR" id="PIRSR006621-2"/>
    </source>
</evidence>
<dbReference type="RefSeq" id="WP_232069559.1">
    <property type="nucleotide sequence ID" value="NZ_LR593886.1"/>
</dbReference>
<dbReference type="CDD" id="cd02801">
    <property type="entry name" value="DUS_like_FMN"/>
    <property type="match status" value="1"/>
</dbReference>
<dbReference type="InterPro" id="IPR018517">
    <property type="entry name" value="tRNA_hU_synthase_CS"/>
</dbReference>
<comment type="cofactor">
    <cofactor evidence="1 9 11">
        <name>FMN</name>
        <dbReference type="ChEBI" id="CHEBI:58210"/>
    </cofactor>
</comment>
<dbReference type="PIRSF" id="PIRSF006621">
    <property type="entry name" value="Dus"/>
    <property type="match status" value="1"/>
</dbReference>
<keyword evidence="6" id="KW-0521">NADP</keyword>
<evidence type="ECO:0000256" key="10">
    <source>
        <dbReference type="PIRSR" id="PIRSR006621-1"/>
    </source>
</evidence>
<keyword evidence="11" id="KW-0547">Nucleotide-binding</keyword>
<dbReference type="InterPro" id="IPR035587">
    <property type="entry name" value="DUS-like_FMN-bd"/>
</dbReference>
<reference evidence="13 14" key="1">
    <citation type="submission" date="2019-05" db="EMBL/GenBank/DDBJ databases">
        <authorList>
            <consortium name="Science for Life Laboratories"/>
        </authorList>
    </citation>
    <scope>NUCLEOTIDE SEQUENCE [LARGE SCALE GENOMIC DNA]</scope>
    <source>
        <strain evidence="13">Soil9</strain>
    </source>
</reference>
<keyword evidence="4 9" id="KW-0288">FMN</keyword>
<feature type="binding site" evidence="11">
    <location>
        <position position="145"/>
    </location>
    <ligand>
        <name>FMN</name>
        <dbReference type="ChEBI" id="CHEBI:58210"/>
    </ligand>
</feature>
<organism evidence="13 14">
    <name type="scientific">Gemmata massiliana</name>
    <dbReference type="NCBI Taxonomy" id="1210884"/>
    <lineage>
        <taxon>Bacteria</taxon>
        <taxon>Pseudomonadati</taxon>
        <taxon>Planctomycetota</taxon>
        <taxon>Planctomycetia</taxon>
        <taxon>Gemmatales</taxon>
        <taxon>Gemmataceae</taxon>
        <taxon>Gemmata</taxon>
    </lineage>
</organism>
<feature type="binding site" evidence="11">
    <location>
        <position position="74"/>
    </location>
    <ligand>
        <name>FMN</name>
        <dbReference type="ChEBI" id="CHEBI:58210"/>
    </ligand>
</feature>
<dbReference type="EC" id="1.3.1.-" evidence="9"/>
<dbReference type="InterPro" id="IPR032886">
    <property type="entry name" value="DusC"/>
</dbReference>
<evidence type="ECO:0000256" key="7">
    <source>
        <dbReference type="ARBA" id="ARBA00022884"/>
    </source>
</evidence>
<dbReference type="InterPro" id="IPR001269">
    <property type="entry name" value="DUS_fam"/>
</dbReference>
<evidence type="ECO:0000256" key="2">
    <source>
        <dbReference type="ARBA" id="ARBA00022555"/>
    </source>
</evidence>
<evidence type="ECO:0000256" key="5">
    <source>
        <dbReference type="ARBA" id="ARBA00022694"/>
    </source>
</evidence>
<dbReference type="SUPFAM" id="SSF51395">
    <property type="entry name" value="FMN-linked oxidoreductases"/>
    <property type="match status" value="1"/>
</dbReference>
<keyword evidence="7" id="KW-0694">RNA-binding</keyword>
<dbReference type="Proteomes" id="UP000464178">
    <property type="component" value="Chromosome"/>
</dbReference>
<dbReference type="PROSITE" id="PS01136">
    <property type="entry name" value="UPF0034"/>
    <property type="match status" value="1"/>
</dbReference>
<feature type="domain" description="DUS-like FMN-binding" evidence="12">
    <location>
        <begin position="11"/>
        <end position="241"/>
    </location>
</feature>
<sequence length="325" mass="35597">MLNADKPALVLAPMEGVTDAPMRAVQGDAGAFTYAVTEFLRVSHAVPPRHVFRDHVPELDTDAKTLTGLPVQVQLLGGDANLMAESAVRAHELGATAVDINFGCPAPTVNRHDGGAALLRHPKRIREIVTAVRAALPRAVPVSAKLRLGWDGIDAIHENATMAAEGGASWITIHGRTRVAGYAPPIYWEPIGAVRERLGLPVVANGDIWTLDDFRRCRDATGCRHFMLGRGALADPRLAHRVAAELGLRPLSERASPEVPFDWPAQLRALVEWSRRFDMMRSNKNVSRLKQWLRLAAQFGSFTRFDAVKRADNVEDLFAALEAHN</sequence>
<feature type="active site" description="Proton donor" evidence="10">
    <location>
        <position position="104"/>
    </location>
</feature>
<keyword evidence="14" id="KW-1185">Reference proteome</keyword>
<comment type="function">
    <text evidence="9">Catalyzes the synthesis of 5,6-dihydrouridine (D), a modified base found in the D-loop of most tRNAs, via the reduction of the C5-C6 double bond in target uridines.</text>
</comment>
<dbReference type="InterPro" id="IPR013785">
    <property type="entry name" value="Aldolase_TIM"/>
</dbReference>
<dbReference type="PANTHER" id="PTHR11082:SF26">
    <property type="entry name" value="TRNA-DIHYDROURIDINE(16) SYNTHASE"/>
    <property type="match status" value="1"/>
</dbReference>
<accession>A0A6P2CVJ9</accession>
<feature type="binding site" evidence="11">
    <location>
        <position position="174"/>
    </location>
    <ligand>
        <name>FMN</name>
        <dbReference type="ChEBI" id="CHEBI:58210"/>
    </ligand>
</feature>
<dbReference type="Pfam" id="PF01207">
    <property type="entry name" value="Dus"/>
    <property type="match status" value="1"/>
</dbReference>
<evidence type="ECO:0000313" key="13">
    <source>
        <dbReference type="EMBL" id="VTR92185.1"/>
    </source>
</evidence>
<dbReference type="HAMAP" id="MF_02043">
    <property type="entry name" value="DusC_subfam"/>
    <property type="match status" value="1"/>
</dbReference>
<protein>
    <recommendedName>
        <fullName evidence="9">tRNA-dihydrouridine synthase</fullName>
        <ecNumber evidence="9">1.3.1.-</ecNumber>
    </recommendedName>
</protein>
<keyword evidence="5 9" id="KW-0819">tRNA processing</keyword>
<proteinExistence type="inferred from homology"/>
<evidence type="ECO:0000256" key="3">
    <source>
        <dbReference type="ARBA" id="ARBA00022630"/>
    </source>
</evidence>
<keyword evidence="2" id="KW-0820">tRNA-binding</keyword>
<feature type="binding site" evidence="11">
    <location>
        <begin position="229"/>
        <end position="230"/>
    </location>
    <ligand>
        <name>FMN</name>
        <dbReference type="ChEBI" id="CHEBI:58210"/>
    </ligand>
</feature>
<dbReference type="Gene3D" id="3.20.20.70">
    <property type="entry name" value="Aldolase class I"/>
    <property type="match status" value="1"/>
</dbReference>
<gene>
    <name evidence="13" type="ORF">SOIL9_55290</name>
</gene>
<evidence type="ECO:0000313" key="14">
    <source>
        <dbReference type="Proteomes" id="UP000464178"/>
    </source>
</evidence>
<dbReference type="AlphaFoldDB" id="A0A6P2CVJ9"/>
<keyword evidence="3 9" id="KW-0285">Flavoprotein</keyword>